<dbReference type="InterPro" id="IPR001849">
    <property type="entry name" value="PH_domain"/>
</dbReference>
<comment type="caution">
    <text evidence="3">The sequence shown here is derived from an EMBL/GenBank/DDBJ whole genome shotgun (WGS) entry which is preliminary data.</text>
</comment>
<dbReference type="GO" id="GO:0070300">
    <property type="term" value="F:phosphatidic acid binding"/>
    <property type="evidence" value="ECO:0007669"/>
    <property type="project" value="TreeGrafter"/>
</dbReference>
<dbReference type="InterPro" id="IPR042835">
    <property type="entry name" value="PLEKHN1"/>
</dbReference>
<dbReference type="Pfam" id="PF00169">
    <property type="entry name" value="PH"/>
    <property type="match status" value="1"/>
</dbReference>
<feature type="region of interest" description="Disordered" evidence="1">
    <location>
        <begin position="26"/>
        <end position="45"/>
    </location>
</feature>
<evidence type="ECO:0000259" key="2">
    <source>
        <dbReference type="PROSITE" id="PS50003"/>
    </source>
</evidence>
<dbReference type="GO" id="GO:0001666">
    <property type="term" value="P:response to hypoxia"/>
    <property type="evidence" value="ECO:0007669"/>
    <property type="project" value="TreeGrafter"/>
</dbReference>
<dbReference type="SUPFAM" id="SSF50729">
    <property type="entry name" value="PH domain-like"/>
    <property type="match status" value="2"/>
</dbReference>
<dbReference type="GO" id="GO:0061158">
    <property type="term" value="P:3'-UTR-mediated mRNA destabilization"/>
    <property type="evidence" value="ECO:0007669"/>
    <property type="project" value="TreeGrafter"/>
</dbReference>
<keyword evidence="4" id="KW-1185">Reference proteome</keyword>
<dbReference type="GO" id="GO:1901981">
    <property type="term" value="F:phosphatidylinositol phosphate binding"/>
    <property type="evidence" value="ECO:0007669"/>
    <property type="project" value="TreeGrafter"/>
</dbReference>
<proteinExistence type="predicted"/>
<dbReference type="GO" id="GO:0031966">
    <property type="term" value="C:mitochondrial membrane"/>
    <property type="evidence" value="ECO:0007669"/>
    <property type="project" value="TreeGrafter"/>
</dbReference>
<reference evidence="3" key="1">
    <citation type="thesis" date="2021" institute="BYU ScholarsArchive" country="Provo, UT, USA">
        <title>Applications of and Algorithms for Genome Assembly and Genomic Analyses with an Emphasis on Marine Teleosts.</title>
        <authorList>
            <person name="Pickett B.D."/>
        </authorList>
    </citation>
    <scope>NUCLEOTIDE SEQUENCE</scope>
    <source>
        <strain evidence="3">HI-2016</strain>
    </source>
</reference>
<dbReference type="PANTHER" id="PTHR46882:SF1">
    <property type="entry name" value="PLECKSTRIN HOMOLOGY DOMAIN-CONTAINING FAMILY N MEMBER 1"/>
    <property type="match status" value="1"/>
</dbReference>
<protein>
    <recommendedName>
        <fullName evidence="2">PH domain-containing protein</fullName>
    </recommendedName>
</protein>
<feature type="region of interest" description="Disordered" evidence="1">
    <location>
        <begin position="400"/>
        <end position="421"/>
    </location>
</feature>
<dbReference type="Gene3D" id="2.30.29.30">
    <property type="entry name" value="Pleckstrin-homology domain (PH domain)/Phosphotyrosine-binding domain (PTB)"/>
    <property type="match status" value="2"/>
</dbReference>
<dbReference type="GO" id="GO:1901612">
    <property type="term" value="F:cardiolipin binding"/>
    <property type="evidence" value="ECO:0007669"/>
    <property type="project" value="InterPro"/>
</dbReference>
<dbReference type="OrthoDB" id="9936524at2759"/>
<organism evidence="3 4">
    <name type="scientific">Albula glossodonta</name>
    <name type="common">roundjaw bonefish</name>
    <dbReference type="NCBI Taxonomy" id="121402"/>
    <lineage>
        <taxon>Eukaryota</taxon>
        <taxon>Metazoa</taxon>
        <taxon>Chordata</taxon>
        <taxon>Craniata</taxon>
        <taxon>Vertebrata</taxon>
        <taxon>Euteleostomi</taxon>
        <taxon>Actinopterygii</taxon>
        <taxon>Neopterygii</taxon>
        <taxon>Teleostei</taxon>
        <taxon>Albuliformes</taxon>
        <taxon>Albulidae</taxon>
        <taxon>Albula</taxon>
    </lineage>
</organism>
<feature type="domain" description="PH" evidence="2">
    <location>
        <begin position="89"/>
        <end position="196"/>
    </location>
</feature>
<evidence type="ECO:0000256" key="1">
    <source>
        <dbReference type="SAM" id="MobiDB-lite"/>
    </source>
</evidence>
<dbReference type="InterPro" id="IPR011993">
    <property type="entry name" value="PH-like_dom_sf"/>
</dbReference>
<evidence type="ECO:0000313" key="4">
    <source>
        <dbReference type="Proteomes" id="UP000824540"/>
    </source>
</evidence>
<dbReference type="GO" id="GO:0005856">
    <property type="term" value="C:cytoskeleton"/>
    <property type="evidence" value="ECO:0007669"/>
    <property type="project" value="TreeGrafter"/>
</dbReference>
<feature type="region of interest" description="Disordered" evidence="1">
    <location>
        <begin position="526"/>
        <end position="574"/>
    </location>
</feature>
<evidence type="ECO:0000313" key="3">
    <source>
        <dbReference type="EMBL" id="KAG9332765.1"/>
    </source>
</evidence>
<dbReference type="GO" id="GO:0043065">
    <property type="term" value="P:positive regulation of apoptotic process"/>
    <property type="evidence" value="ECO:0007669"/>
    <property type="project" value="InterPro"/>
</dbReference>
<dbReference type="EMBL" id="JAFBMS010000237">
    <property type="protein sequence ID" value="KAG9332765.1"/>
    <property type="molecule type" value="Genomic_DNA"/>
</dbReference>
<sequence length="679" mass="77231">MGGSMSCVPQHSFHSSRKSFIRRSSSRLFRKKSSDEGPEKSNSIINIMSTITPATEMSQKDIQTIQNIKWDPPAFAYDPSGGWKKSSINVKNYGRLIHSSKVRFRFLHCQDIHDCYLDLFQTHIHFVSSNTPELTYQGTLPLKDLTICNLQNSSSSSEPNPFAFQINGVSLNPIVVFCSSQRELDTWMAHLREHVEANGGTMTTSESSTYTRFKSTQVSTTGREELRNSVKNEPIYEWEGSQRESLGPITYVTKVQLQHVPCQAHRHTPPVRRRCTSVMGEWGFHSPVMGRPKEQFERLLVLYPSTLIILSEERNGLFYKGKLPLNMITVTSPCQDVRPNTFMIEGQLINPIIVSCLDKKEFHDWIHHFKASHVPVQIPPPPVYDIIDTPTQRMYLPSRPTSTEMHMSPRHSGRSNSFSHQTRPILDFCSPGQRYSYAPMHPDVPSSPVYNMPYSSAQYSTPPQRGDQYFLVKSNSWSTPRSALRYQLCHPQRHSDMSAPRRPLSPLYDDPTTPGRYLQEDNYVSPAVSGHRPLHQPSAQILPPSFRLRTPPLGRRRKNAPDLEQEAESSEWTSEQRAEAVSRLKLLTPPTATLVPNAATPMNFPSQGHQTHVSYNYLPEENSFLEPAEPDDQEMDYDNVWDFDRDNQMMQSLPGISPRWTGGGLGVNGISSVSTQQRW</sequence>
<dbReference type="PROSITE" id="PS50003">
    <property type="entry name" value="PH_DOMAIN"/>
    <property type="match status" value="1"/>
</dbReference>
<gene>
    <name evidence="3" type="ORF">JZ751_014864</name>
</gene>
<dbReference type="SMART" id="SM00233">
    <property type="entry name" value="PH"/>
    <property type="match status" value="2"/>
</dbReference>
<dbReference type="Proteomes" id="UP000824540">
    <property type="component" value="Unassembled WGS sequence"/>
</dbReference>
<name>A0A8T2MXB0_9TELE</name>
<dbReference type="GO" id="GO:0001786">
    <property type="term" value="F:phosphatidylserine binding"/>
    <property type="evidence" value="ECO:0007669"/>
    <property type="project" value="TreeGrafter"/>
</dbReference>
<dbReference type="AlphaFoldDB" id="A0A8T2MXB0"/>
<accession>A0A8T2MXB0</accession>
<dbReference type="PANTHER" id="PTHR46882">
    <property type="entry name" value="PLECKSTRIN HOMOLOGY DOMAIN-CONTAINING FAMILY N MEMBER 1"/>
    <property type="match status" value="1"/>
</dbReference>